<evidence type="ECO:0000313" key="2">
    <source>
        <dbReference type="EMBL" id="RZC47568.1"/>
    </source>
</evidence>
<dbReference type="InterPro" id="IPR049152">
    <property type="entry name" value="EFR3-like_ARM"/>
</dbReference>
<dbReference type="InterPro" id="IPR055296">
    <property type="entry name" value="SRL2-like"/>
</dbReference>
<gene>
    <name evidence="2" type="ORF">C5167_040513</name>
</gene>
<reference evidence="2 3" key="1">
    <citation type="journal article" date="2018" name="Science">
        <title>The opium poppy genome and morphinan production.</title>
        <authorList>
            <person name="Guo L."/>
            <person name="Winzer T."/>
            <person name="Yang X."/>
            <person name="Li Y."/>
            <person name="Ning Z."/>
            <person name="He Z."/>
            <person name="Teodor R."/>
            <person name="Lu Y."/>
            <person name="Bowser T.A."/>
            <person name="Graham I.A."/>
            <person name="Ye K."/>
        </authorList>
    </citation>
    <scope>NUCLEOTIDE SEQUENCE [LARGE SCALE GENOMIC DNA]</scope>
    <source>
        <strain evidence="3">cv. HN1</strain>
        <tissue evidence="2">Leaves</tissue>
    </source>
</reference>
<feature type="region of interest" description="Disordered" evidence="1">
    <location>
        <begin position="537"/>
        <end position="557"/>
    </location>
</feature>
<organism evidence="2 3">
    <name type="scientific">Papaver somniferum</name>
    <name type="common">Opium poppy</name>
    <dbReference type="NCBI Taxonomy" id="3469"/>
    <lineage>
        <taxon>Eukaryota</taxon>
        <taxon>Viridiplantae</taxon>
        <taxon>Streptophyta</taxon>
        <taxon>Embryophyta</taxon>
        <taxon>Tracheophyta</taxon>
        <taxon>Spermatophyta</taxon>
        <taxon>Magnoliopsida</taxon>
        <taxon>Ranunculales</taxon>
        <taxon>Papaveraceae</taxon>
        <taxon>Papaveroideae</taxon>
        <taxon>Papaver</taxon>
    </lineage>
</organism>
<dbReference type="Pfam" id="PF21052">
    <property type="entry name" value="EFR3_ARM"/>
    <property type="match status" value="1"/>
</dbReference>
<keyword evidence="3" id="KW-1185">Reference proteome</keyword>
<dbReference type="Gramene" id="RZC47568">
    <property type="protein sequence ID" value="RZC47568"/>
    <property type="gene ID" value="C5167_040513"/>
</dbReference>
<name>A0A4Y7IJF6_PAPSO</name>
<dbReference type="Proteomes" id="UP000316621">
    <property type="component" value="Chromosome 1"/>
</dbReference>
<proteinExistence type="predicted"/>
<dbReference type="OMA" id="SHADCET"/>
<protein>
    <submittedName>
        <fullName evidence="2">Uncharacterized protein</fullName>
    </submittedName>
</protein>
<dbReference type="SUPFAM" id="SSF48371">
    <property type="entry name" value="ARM repeat"/>
    <property type="match status" value="1"/>
</dbReference>
<sequence>MGVMSRRVVPVCGNICYLCPAMRARSRQPVKRYKKILSNIFPKNQDAELNDRKIGKLCEYASKNPLRIPEITEYLEQRCYKDLRIEHFGSAKVILCIYRKLLSSCKDHMPLFASSLLSIVRILLEQTRQDEMRILGCHTLVDFINCQIDSTHMFNLEGLIPKLCELAEEPGEDERALRLRSAGLQALAFMVWFMGEYSHLSMDFDNIIAVTLENYTDLEMNPENSTQQPQNSEPHGQLVVHKAGGALPDSVNTKRALDPAMSPTYWSKVCLHNMAGFAKEATTVRRVLEPLFRTFDSGNHWSSKSGIASAVLSDLQLHMEKSGQNTHILLSMLVKHLDHNSVSKQPCMQIDIVNLTTFLAQHAKVHASIAILNAINDLIRHLRKCMQLSMTPSPDKDDTDKWNMDLRSAIEECLAQLSNKVGDVSSILDMMALMLEKVPTTPEMARATMSALYCMVQIISTIPNLSYRKQASFISYPHSDPCLAFPEALFQQLMLCMGHPDPETRVGAHRVFSAVLMPSLKFPWSDPCGKSSLPLPGLSSSDGLSEKETNGSIAEHGQIRDKPDVYGAIRDNRSQNLEGLSSLRLSSHQVDFVLSLIWVQAASTDNTPTNFEAMSHTFNLVLLFSKPKTSSHTALIQCFQLAFSLRSISLEPEDIGGLEASRRRSIFTLGSSMLIFSAKAANLPELLPCVKETLTDITVDPFLVLIEDTRLHAVYVTSDSGKPAYGSQEDEIEALKSLAAIEAGAGDIEMKGIVISHFTKYGKLSEDEISGIKEQILQRFSPDDAYPLGASLFMETPRACSPLAKMVYQAFDEVIPDALTDEEAFPEGDEDQSERRSSLSINTLAIISVNQLLDSVLETARQVSNHPVSTTPVPYDEMKNQCEALVTGKYQKMSVLRSFKNGKEVVGIGFSSRNEDKVSAFLDMISDPVGGYSKSKDNKVQSQNQLFYSSEYIQSFRLPPSSPYDKFLKAAGC</sequence>
<dbReference type="AlphaFoldDB" id="A0A4Y7IJF6"/>
<dbReference type="PANTHER" id="PTHR46087:SF1">
    <property type="entry name" value="ARM REPEAT SUPERFAMILY PROTEIN"/>
    <property type="match status" value="1"/>
</dbReference>
<evidence type="ECO:0000256" key="1">
    <source>
        <dbReference type="SAM" id="MobiDB-lite"/>
    </source>
</evidence>
<dbReference type="STRING" id="3469.A0A4Y7IJF6"/>
<dbReference type="PANTHER" id="PTHR46087">
    <property type="entry name" value="PUTATIVE, EXPRESSED-RELATED"/>
    <property type="match status" value="1"/>
</dbReference>
<accession>A0A4Y7IJF6</accession>
<dbReference type="InterPro" id="IPR016024">
    <property type="entry name" value="ARM-type_fold"/>
</dbReference>
<evidence type="ECO:0000313" key="3">
    <source>
        <dbReference type="Proteomes" id="UP000316621"/>
    </source>
</evidence>
<dbReference type="EMBL" id="CM010715">
    <property type="protein sequence ID" value="RZC47568.1"/>
    <property type="molecule type" value="Genomic_DNA"/>
</dbReference>